<dbReference type="InterPro" id="IPR037068">
    <property type="entry name" value="DNA_primase_core_N_sf"/>
</dbReference>
<dbReference type="Gene3D" id="3.90.980.10">
    <property type="entry name" value="DNA primase, catalytic core, N-terminal domain"/>
    <property type="match status" value="1"/>
</dbReference>
<dbReference type="InterPro" id="IPR036977">
    <property type="entry name" value="DNA_primase_Znf_CHC2"/>
</dbReference>
<dbReference type="EMBL" id="JAGETV010000006">
    <property type="protein sequence ID" value="MBO1926947.1"/>
    <property type="molecule type" value="Genomic_DNA"/>
</dbReference>
<keyword evidence="10 12" id="KW-0238">DNA-binding</keyword>
<evidence type="ECO:0000256" key="10">
    <source>
        <dbReference type="ARBA" id="ARBA00023125"/>
    </source>
</evidence>
<evidence type="ECO:0000256" key="5">
    <source>
        <dbReference type="ARBA" id="ARBA00022705"/>
    </source>
</evidence>
<comment type="function">
    <text evidence="12 13">RNA polymerase that catalyzes the synthesis of short RNA molecules used as primers for DNA polymerase during DNA replication.</text>
</comment>
<accession>A0ABS3Q3S4</accession>
<organism evidence="15 16">
    <name type="scientific">Thiomicrorhabdus marina</name>
    <dbReference type="NCBI Taxonomy" id="2818442"/>
    <lineage>
        <taxon>Bacteria</taxon>
        <taxon>Pseudomonadati</taxon>
        <taxon>Pseudomonadota</taxon>
        <taxon>Gammaproteobacteria</taxon>
        <taxon>Thiotrichales</taxon>
        <taxon>Piscirickettsiaceae</taxon>
        <taxon>Thiomicrorhabdus</taxon>
    </lineage>
</organism>
<keyword evidence="11 12" id="KW-0804">Transcription</keyword>
<dbReference type="SUPFAM" id="SSF57783">
    <property type="entry name" value="Zinc beta-ribbon"/>
    <property type="match status" value="1"/>
</dbReference>
<keyword evidence="7 12" id="KW-0863">Zinc-finger</keyword>
<dbReference type="PROSITE" id="PS50880">
    <property type="entry name" value="TOPRIM"/>
    <property type="match status" value="1"/>
</dbReference>
<evidence type="ECO:0000256" key="8">
    <source>
        <dbReference type="ARBA" id="ARBA00022833"/>
    </source>
</evidence>
<dbReference type="EC" id="2.7.7.101" evidence="12"/>
<evidence type="ECO:0000256" key="12">
    <source>
        <dbReference type="HAMAP-Rule" id="MF_00974"/>
    </source>
</evidence>
<evidence type="ECO:0000256" key="9">
    <source>
        <dbReference type="ARBA" id="ARBA00022842"/>
    </source>
</evidence>
<keyword evidence="4 12" id="KW-0548">Nucleotidyltransferase</keyword>
<protein>
    <recommendedName>
        <fullName evidence="12 13">DNA primase</fullName>
        <ecNumber evidence="12">2.7.7.101</ecNumber>
    </recommendedName>
</protein>
<keyword evidence="1 12" id="KW-0240">DNA-directed RNA polymerase</keyword>
<evidence type="ECO:0000313" key="16">
    <source>
        <dbReference type="Proteomes" id="UP000664835"/>
    </source>
</evidence>
<dbReference type="InterPro" id="IPR013264">
    <property type="entry name" value="DNAG_N"/>
</dbReference>
<feature type="zinc finger region" description="CHC2-type" evidence="12">
    <location>
        <begin position="42"/>
        <end position="66"/>
    </location>
</feature>
<dbReference type="Gene3D" id="3.40.1360.10">
    <property type="match status" value="1"/>
</dbReference>
<keyword evidence="8 12" id="KW-0862">Zinc</keyword>
<evidence type="ECO:0000259" key="14">
    <source>
        <dbReference type="PROSITE" id="PS50880"/>
    </source>
</evidence>
<comment type="cofactor">
    <cofactor evidence="12 13">
        <name>Zn(2+)</name>
        <dbReference type="ChEBI" id="CHEBI:29105"/>
    </cofactor>
    <text evidence="12 13">Binds 1 zinc ion per monomer.</text>
</comment>
<dbReference type="PANTHER" id="PTHR30313:SF2">
    <property type="entry name" value="DNA PRIMASE"/>
    <property type="match status" value="1"/>
</dbReference>
<dbReference type="InterPro" id="IPR002694">
    <property type="entry name" value="Znf_CHC2"/>
</dbReference>
<reference evidence="15 16" key="1">
    <citation type="submission" date="2021-03" db="EMBL/GenBank/DDBJ databases">
        <title>Thiomicrorhabdus sp.nov.,novel sulfur-oxidizing bacteria isolated from coastal sediment.</title>
        <authorList>
            <person name="Liu X."/>
        </authorList>
    </citation>
    <scope>NUCLEOTIDE SEQUENCE [LARGE SCALE GENOMIC DNA]</scope>
    <source>
        <strain evidence="15 16">6S2-11</strain>
    </source>
</reference>
<keyword evidence="5 12" id="KW-0235">DNA replication</keyword>
<dbReference type="InterPro" id="IPR034151">
    <property type="entry name" value="TOPRIM_DnaG_bac"/>
</dbReference>
<dbReference type="PANTHER" id="PTHR30313">
    <property type="entry name" value="DNA PRIMASE"/>
    <property type="match status" value="1"/>
</dbReference>
<dbReference type="InterPro" id="IPR050219">
    <property type="entry name" value="DnaG_primase"/>
</dbReference>
<dbReference type="InterPro" id="IPR006295">
    <property type="entry name" value="DNA_primase_DnaG"/>
</dbReference>
<evidence type="ECO:0000256" key="1">
    <source>
        <dbReference type="ARBA" id="ARBA00022478"/>
    </source>
</evidence>
<keyword evidence="2 12" id="KW-0639">Primosome</keyword>
<dbReference type="InterPro" id="IPR006171">
    <property type="entry name" value="TOPRIM_dom"/>
</dbReference>
<keyword evidence="16" id="KW-1185">Reference proteome</keyword>
<keyword evidence="9" id="KW-0460">Magnesium</keyword>
<dbReference type="CDD" id="cd03364">
    <property type="entry name" value="TOPRIM_DnaG_primases"/>
    <property type="match status" value="1"/>
</dbReference>
<evidence type="ECO:0000256" key="2">
    <source>
        <dbReference type="ARBA" id="ARBA00022515"/>
    </source>
</evidence>
<comment type="catalytic activity">
    <reaction evidence="12">
        <text>ssDNA + n NTP = ssDNA/pppN(pN)n-1 hybrid + (n-1) diphosphate.</text>
        <dbReference type="EC" id="2.7.7.101"/>
    </reaction>
</comment>
<comment type="caution">
    <text evidence="15">The sequence shown here is derived from an EMBL/GenBank/DDBJ whole genome shotgun (WGS) entry which is preliminary data.</text>
</comment>
<comment type="similarity">
    <text evidence="12 13">Belongs to the DnaG primase family.</text>
</comment>
<evidence type="ECO:0000256" key="6">
    <source>
        <dbReference type="ARBA" id="ARBA00022723"/>
    </source>
</evidence>
<dbReference type="Gene3D" id="3.90.580.10">
    <property type="entry name" value="Zinc finger, CHC2-type domain"/>
    <property type="match status" value="1"/>
</dbReference>
<dbReference type="SMART" id="SM00493">
    <property type="entry name" value="TOPRIM"/>
    <property type="match status" value="1"/>
</dbReference>
<dbReference type="Gene3D" id="1.20.50.20">
    <property type="entry name" value="DnaG, RNA polymerase domain, helical bundle"/>
    <property type="match status" value="1"/>
</dbReference>
<dbReference type="Proteomes" id="UP000664835">
    <property type="component" value="Unassembled WGS sequence"/>
</dbReference>
<dbReference type="SMART" id="SM00400">
    <property type="entry name" value="ZnF_CHCC"/>
    <property type="match status" value="1"/>
</dbReference>
<name>A0ABS3Q3S4_9GAMM</name>
<evidence type="ECO:0000256" key="7">
    <source>
        <dbReference type="ARBA" id="ARBA00022771"/>
    </source>
</evidence>
<evidence type="ECO:0000256" key="11">
    <source>
        <dbReference type="ARBA" id="ARBA00023163"/>
    </source>
</evidence>
<dbReference type="InterPro" id="IPR030846">
    <property type="entry name" value="DnaG_bac"/>
</dbReference>
<comment type="domain">
    <text evidence="12">Contains an N-terminal zinc-binding domain, a central core domain that contains the primase activity, and a C-terminal DnaB-binding domain.</text>
</comment>
<dbReference type="RefSeq" id="WP_208148393.1">
    <property type="nucleotide sequence ID" value="NZ_JAGETV010000006.1"/>
</dbReference>
<dbReference type="PIRSF" id="PIRSF002811">
    <property type="entry name" value="DnaG"/>
    <property type="match status" value="1"/>
</dbReference>
<keyword evidence="6 12" id="KW-0479">Metal-binding</keyword>
<comment type="subunit">
    <text evidence="12">Monomer. Interacts with DnaB.</text>
</comment>
<dbReference type="HAMAP" id="MF_00974">
    <property type="entry name" value="DNA_primase_DnaG"/>
    <property type="match status" value="1"/>
</dbReference>
<sequence>MAQSGSIPKPFIDSLLARADLVQVISQRVPLKKAGATYKACCPFHDEKTPSFNVNPQKQFYHCFGCGASGDAVTFLMEYDGLSFVEAIESLAAMYGMEVPREQMNPQKQRQQQERQQQQRDLYEVMKMAARFYRLQLRDHPQSQQAKAYLKKRGLTAEIAKEFKIGYAPPGWDSLSKGLRADAGLQRQLIESGMLISKEGGKIYDRFRERIMFPIRDGRGRYIAFGGRILDQGQPKYLNSPETPVFHKSNTLYGLYEMRQSRVQVEHILVVEGYMDVVALAQFGIRNTVATLGTATTQEHLELLFRQVNQVVFCFDGDEAGTKAAWKALDIALPMMEGERLVKFLFLPQGEDPDSTVRKEGDEGFNRRIAGALSLSDFLLQGLQAKLGGEIRGVEGRQRYVALAAPYLQKARGVFQIGLLEAVADLVGMQDWKLGREIGVHAGSKKNAKNFTPRQQNAASSIKVLSVPLKIIRLLLKNSQWSQIFTNELVQTLAQQRQADYLLLAETLQQMRNLSITAEQPEQIQPLMQKYGFSELIPQVLNSDLPNDNEFLTNELRELALDLAKKLDELRLGQQGWNSQEMQRLNQLKQNK</sequence>
<dbReference type="Pfam" id="PF01807">
    <property type="entry name" value="Zn_ribbon_DnaG"/>
    <property type="match status" value="1"/>
</dbReference>
<keyword evidence="3 12" id="KW-0808">Transferase</keyword>
<evidence type="ECO:0000256" key="3">
    <source>
        <dbReference type="ARBA" id="ARBA00022679"/>
    </source>
</evidence>
<evidence type="ECO:0000256" key="13">
    <source>
        <dbReference type="PIRNR" id="PIRNR002811"/>
    </source>
</evidence>
<dbReference type="NCBIfam" id="TIGR01391">
    <property type="entry name" value="dnaG"/>
    <property type="match status" value="1"/>
</dbReference>
<evidence type="ECO:0000256" key="4">
    <source>
        <dbReference type="ARBA" id="ARBA00022695"/>
    </source>
</evidence>
<gene>
    <name evidence="12" type="primary">dnaG</name>
    <name evidence="15" type="ORF">J3998_05100</name>
</gene>
<dbReference type="Pfam" id="PF08275">
    <property type="entry name" value="DNAG_N"/>
    <property type="match status" value="1"/>
</dbReference>
<dbReference type="Pfam" id="PF13155">
    <property type="entry name" value="Toprim_2"/>
    <property type="match status" value="1"/>
</dbReference>
<dbReference type="SUPFAM" id="SSF56731">
    <property type="entry name" value="DNA primase core"/>
    <property type="match status" value="1"/>
</dbReference>
<feature type="domain" description="Toprim" evidence="14">
    <location>
        <begin position="266"/>
        <end position="348"/>
    </location>
</feature>
<proteinExistence type="inferred from homology"/>
<evidence type="ECO:0000313" key="15">
    <source>
        <dbReference type="EMBL" id="MBO1926947.1"/>
    </source>
</evidence>